<keyword evidence="12" id="KW-1185">Reference proteome</keyword>
<accession>F4PSR2</accession>
<dbReference type="InterPro" id="IPR022343">
    <property type="entry name" value="GCR1-cAMP_receptor"/>
</dbReference>
<dbReference type="STRING" id="1054147.F4PSR2"/>
<evidence type="ECO:0000256" key="2">
    <source>
        <dbReference type="ARBA" id="ARBA00008360"/>
    </source>
</evidence>
<evidence type="ECO:0000313" key="11">
    <source>
        <dbReference type="EMBL" id="EGG21540.1"/>
    </source>
</evidence>
<evidence type="ECO:0000256" key="9">
    <source>
        <dbReference type="SAM" id="Phobius"/>
    </source>
</evidence>
<dbReference type="GO" id="GO:0007189">
    <property type="term" value="P:adenylate cyclase-activating G protein-coupled receptor signaling pathway"/>
    <property type="evidence" value="ECO:0007669"/>
    <property type="project" value="TreeGrafter"/>
</dbReference>
<dbReference type="PANTHER" id="PTHR23112">
    <property type="entry name" value="G PROTEIN-COUPLED RECEPTOR 157-RELATED"/>
    <property type="match status" value="1"/>
</dbReference>
<evidence type="ECO:0000259" key="10">
    <source>
        <dbReference type="PROSITE" id="PS50261"/>
    </source>
</evidence>
<evidence type="ECO:0000256" key="1">
    <source>
        <dbReference type="ARBA" id="ARBA00004141"/>
    </source>
</evidence>
<dbReference type="GO" id="GO:0005886">
    <property type="term" value="C:plasma membrane"/>
    <property type="evidence" value="ECO:0007669"/>
    <property type="project" value="TreeGrafter"/>
</dbReference>
<evidence type="ECO:0000256" key="3">
    <source>
        <dbReference type="ARBA" id="ARBA00022692"/>
    </source>
</evidence>
<feature type="transmembrane region" description="Helical" evidence="9">
    <location>
        <begin position="241"/>
        <end position="262"/>
    </location>
</feature>
<dbReference type="GO" id="GO:0004930">
    <property type="term" value="F:G protein-coupled receptor activity"/>
    <property type="evidence" value="ECO:0007669"/>
    <property type="project" value="UniProtKB-KW"/>
</dbReference>
<comment type="similarity">
    <text evidence="2">Belongs to the G-protein coupled receptor 5 family.</text>
</comment>
<sequence length="368" mass="41695">MIIDYFTDNNSNGNMANTMTTTVDPTTSIAMMNTTRDTIIQGSNGESNYELSVHQRDILHYVLIGSSCMTLAGTLLVITTYLIKYLKGLHNKEDGAKMIFLLNLPGFIGSFFWFPWESVYNETFCTIQASGIQFCELAALCWSSCIVFTFLSVVLNNKKTSKAPETNFKIFHFVSWGVPLLSLIPCYVFGLFGPLTGPWCWISNPGVRLLVYIPGLAIVLFITISYVYLRIKLGKQDGYGFITGRFFYFILASLICQLPSLVNRVQNYLYPQNPIFVLYLLQSIFQPLQGFINSMVYGIIDEYFFGTYREFFSCFGCCRPKQSFSNGSGGKDTFGPISDHTSLLIDYDNNSQRFSKNSLPYHYNINGR</sequence>
<proteinExistence type="inferred from homology"/>
<dbReference type="SUPFAM" id="SSF81321">
    <property type="entry name" value="Family A G protein-coupled receptor-like"/>
    <property type="match status" value="1"/>
</dbReference>
<dbReference type="AlphaFoldDB" id="F4PSR2"/>
<keyword evidence="5" id="KW-0297">G-protein coupled receptor</keyword>
<feature type="transmembrane region" description="Helical" evidence="9">
    <location>
        <begin position="137"/>
        <end position="156"/>
    </location>
</feature>
<evidence type="ECO:0000256" key="8">
    <source>
        <dbReference type="ARBA" id="ARBA00023224"/>
    </source>
</evidence>
<dbReference type="PANTHER" id="PTHR23112:SF0">
    <property type="entry name" value="TRANSMEMBRANE PROTEIN 116"/>
    <property type="match status" value="1"/>
</dbReference>
<evidence type="ECO:0000256" key="7">
    <source>
        <dbReference type="ARBA" id="ARBA00023170"/>
    </source>
</evidence>
<organism evidence="11 12">
    <name type="scientific">Cavenderia fasciculata</name>
    <name type="common">Slime mold</name>
    <name type="synonym">Dictyostelium fasciculatum</name>
    <dbReference type="NCBI Taxonomy" id="261658"/>
    <lineage>
        <taxon>Eukaryota</taxon>
        <taxon>Amoebozoa</taxon>
        <taxon>Evosea</taxon>
        <taxon>Eumycetozoa</taxon>
        <taxon>Dictyostelia</taxon>
        <taxon>Acytosteliales</taxon>
        <taxon>Cavenderiaceae</taxon>
        <taxon>Cavenderia</taxon>
    </lineage>
</organism>
<gene>
    <name evidence="11" type="ORF">DFA_01426</name>
</gene>
<dbReference type="GO" id="GO:0007166">
    <property type="term" value="P:cell surface receptor signaling pathway"/>
    <property type="evidence" value="ECO:0007669"/>
    <property type="project" value="InterPro"/>
</dbReference>
<dbReference type="EMBL" id="GL883010">
    <property type="protein sequence ID" value="EGG21540.1"/>
    <property type="molecule type" value="Genomic_DNA"/>
</dbReference>
<keyword evidence="7 11" id="KW-0675">Receptor</keyword>
<comment type="subcellular location">
    <subcellularLocation>
        <location evidence="1">Membrane</location>
        <topology evidence="1">Multi-pass membrane protein</topology>
    </subcellularLocation>
</comment>
<dbReference type="OrthoDB" id="17520at2759"/>
<keyword evidence="3 9" id="KW-0812">Transmembrane</keyword>
<evidence type="ECO:0000313" key="12">
    <source>
        <dbReference type="Proteomes" id="UP000007797"/>
    </source>
</evidence>
<feature type="transmembrane region" description="Helical" evidence="9">
    <location>
        <begin position="210"/>
        <end position="229"/>
    </location>
</feature>
<dbReference type="Proteomes" id="UP000007797">
    <property type="component" value="Unassembled WGS sequence"/>
</dbReference>
<keyword evidence="8" id="KW-0807">Transducer</keyword>
<protein>
    <submittedName>
        <fullName evidence="11">G-protein-coupled receptor family protein</fullName>
    </submittedName>
</protein>
<dbReference type="RefSeq" id="XP_004359390.1">
    <property type="nucleotide sequence ID" value="XM_004359333.1"/>
</dbReference>
<feature type="transmembrane region" description="Helical" evidence="9">
    <location>
        <begin position="58"/>
        <end position="83"/>
    </location>
</feature>
<feature type="domain" description="G-protein coupled receptors family 2 profile 2" evidence="10">
    <location>
        <begin position="61"/>
        <end position="301"/>
    </location>
</feature>
<dbReference type="PROSITE" id="PS50261">
    <property type="entry name" value="G_PROTEIN_RECEP_F2_4"/>
    <property type="match status" value="1"/>
</dbReference>
<reference evidence="12" key="1">
    <citation type="journal article" date="2011" name="Genome Res.">
        <title>Phylogeny-wide analysis of social amoeba genomes highlights ancient origins for complex intercellular communication.</title>
        <authorList>
            <person name="Heidel A.J."/>
            <person name="Lawal H.M."/>
            <person name="Felder M."/>
            <person name="Schilde C."/>
            <person name="Helps N.R."/>
            <person name="Tunggal B."/>
            <person name="Rivero F."/>
            <person name="John U."/>
            <person name="Schleicher M."/>
            <person name="Eichinger L."/>
            <person name="Platzer M."/>
            <person name="Noegel A.A."/>
            <person name="Schaap P."/>
            <person name="Gloeckner G."/>
        </authorList>
    </citation>
    <scope>NUCLEOTIDE SEQUENCE [LARGE SCALE GENOMIC DNA]</scope>
    <source>
        <strain evidence="12">SH3</strain>
    </source>
</reference>
<evidence type="ECO:0000256" key="4">
    <source>
        <dbReference type="ARBA" id="ARBA00022989"/>
    </source>
</evidence>
<dbReference type="GeneID" id="14872963"/>
<evidence type="ECO:0000256" key="5">
    <source>
        <dbReference type="ARBA" id="ARBA00023040"/>
    </source>
</evidence>
<dbReference type="PRINTS" id="PR02001">
    <property type="entry name" value="GCR1CAMPR"/>
</dbReference>
<feature type="transmembrane region" description="Helical" evidence="9">
    <location>
        <begin position="95"/>
        <end position="114"/>
    </location>
</feature>
<evidence type="ECO:0000256" key="6">
    <source>
        <dbReference type="ARBA" id="ARBA00023136"/>
    </source>
</evidence>
<dbReference type="KEGG" id="dfa:DFA_01426"/>
<name>F4PSR2_CACFS</name>
<dbReference type="Gene3D" id="1.20.1070.10">
    <property type="entry name" value="Rhodopsin 7-helix transmembrane proteins"/>
    <property type="match status" value="1"/>
</dbReference>
<keyword evidence="4 9" id="KW-1133">Transmembrane helix</keyword>
<feature type="transmembrane region" description="Helical" evidence="9">
    <location>
        <begin position="168"/>
        <end position="190"/>
    </location>
</feature>
<dbReference type="OMA" id="HYNINGR"/>
<keyword evidence="6 9" id="KW-0472">Membrane</keyword>
<dbReference type="InterPro" id="IPR017981">
    <property type="entry name" value="GPCR_2-like_7TM"/>
</dbReference>
<feature type="transmembrane region" description="Helical" evidence="9">
    <location>
        <begin position="274"/>
        <end position="300"/>
    </location>
</feature>